<dbReference type="PANTHER" id="PTHR22760:SF4">
    <property type="entry name" value="GPI MANNOSYLTRANSFERASE 3"/>
    <property type="match status" value="1"/>
</dbReference>
<gene>
    <name evidence="14" type="ORF">LAMI_0E02696G</name>
</gene>
<dbReference type="STRING" id="1230905.A0A1G4JJH1"/>
<accession>A0A1G4JJH1</accession>
<comment type="subcellular location">
    <subcellularLocation>
        <location evidence="1 12">Endoplasmic reticulum membrane</location>
        <topology evidence="1 12">Multi-pass membrane protein</topology>
    </subcellularLocation>
</comment>
<keyword evidence="4" id="KW-0337">GPI-anchor biosynthesis</keyword>
<evidence type="ECO:0000256" key="10">
    <source>
        <dbReference type="ARBA" id="ARBA00023136"/>
    </source>
</evidence>
<feature type="signal peptide" evidence="13">
    <location>
        <begin position="1"/>
        <end position="23"/>
    </location>
</feature>
<feature type="transmembrane region" description="Helical" evidence="12">
    <location>
        <begin position="419"/>
        <end position="436"/>
    </location>
</feature>
<dbReference type="GO" id="GO:0005789">
    <property type="term" value="C:endoplasmic reticulum membrane"/>
    <property type="evidence" value="ECO:0007669"/>
    <property type="project" value="UniProtKB-SubCell"/>
</dbReference>
<evidence type="ECO:0000256" key="7">
    <source>
        <dbReference type="ARBA" id="ARBA00022692"/>
    </source>
</evidence>
<evidence type="ECO:0000256" key="11">
    <source>
        <dbReference type="ARBA" id="ARBA00024708"/>
    </source>
</evidence>
<comment type="function">
    <text evidence="11">Mannosyltransferase involved in glycosylphosphatidylinositol-anchor biosynthesis. Transfers the third mannose to Man2-GlcN-acyl-PI during GPI precursor assembly.</text>
</comment>
<evidence type="ECO:0000256" key="5">
    <source>
        <dbReference type="ARBA" id="ARBA00022676"/>
    </source>
</evidence>
<evidence type="ECO:0000256" key="12">
    <source>
        <dbReference type="RuleBase" id="RU363075"/>
    </source>
</evidence>
<evidence type="ECO:0000256" key="2">
    <source>
        <dbReference type="ARBA" id="ARBA00004687"/>
    </source>
</evidence>
<keyword evidence="7 12" id="KW-0812">Transmembrane</keyword>
<name>A0A1G4JJH1_9SACH</name>
<dbReference type="GO" id="GO:0006506">
    <property type="term" value="P:GPI anchor biosynthetic process"/>
    <property type="evidence" value="ECO:0007669"/>
    <property type="project" value="UniProtKB-UniPathway"/>
</dbReference>
<dbReference type="Pfam" id="PF03901">
    <property type="entry name" value="Glyco_transf_22"/>
    <property type="match status" value="1"/>
</dbReference>
<feature type="transmembrane region" description="Helical" evidence="12">
    <location>
        <begin position="324"/>
        <end position="347"/>
    </location>
</feature>
<evidence type="ECO:0000256" key="3">
    <source>
        <dbReference type="ARBA" id="ARBA00006065"/>
    </source>
</evidence>
<dbReference type="Proteomes" id="UP000191024">
    <property type="component" value="Chromosome E"/>
</dbReference>
<evidence type="ECO:0000256" key="1">
    <source>
        <dbReference type="ARBA" id="ARBA00004477"/>
    </source>
</evidence>
<keyword evidence="8 12" id="KW-0256">Endoplasmic reticulum</keyword>
<reference evidence="14 15" key="1">
    <citation type="submission" date="2016-03" db="EMBL/GenBank/DDBJ databases">
        <authorList>
            <person name="Devillers H."/>
        </authorList>
    </citation>
    <scope>NUCLEOTIDE SEQUENCE [LARGE SCALE GENOMIC DNA]</scope>
    <source>
        <strain evidence="14">CBS 11717</strain>
    </source>
</reference>
<evidence type="ECO:0000256" key="13">
    <source>
        <dbReference type="SAM" id="SignalP"/>
    </source>
</evidence>
<dbReference type="PANTHER" id="PTHR22760">
    <property type="entry name" value="GLYCOSYLTRANSFERASE"/>
    <property type="match status" value="1"/>
</dbReference>
<keyword evidence="5 12" id="KW-0328">Glycosyltransferase</keyword>
<feature type="transmembrane region" description="Helical" evidence="12">
    <location>
        <begin position="386"/>
        <end position="407"/>
    </location>
</feature>
<dbReference type="GO" id="GO:0000026">
    <property type="term" value="F:alpha-1,2-mannosyltransferase activity"/>
    <property type="evidence" value="ECO:0007669"/>
    <property type="project" value="TreeGrafter"/>
</dbReference>
<dbReference type="InterPro" id="IPR005599">
    <property type="entry name" value="GPI_mannosylTrfase"/>
</dbReference>
<evidence type="ECO:0000256" key="8">
    <source>
        <dbReference type="ARBA" id="ARBA00022824"/>
    </source>
</evidence>
<feature type="chain" id="PRO_5009236063" description="Mannosyltransferase" evidence="13">
    <location>
        <begin position="24"/>
        <end position="595"/>
    </location>
</feature>
<feature type="transmembrane region" description="Helical" evidence="12">
    <location>
        <begin position="359"/>
        <end position="380"/>
    </location>
</feature>
<evidence type="ECO:0000313" key="14">
    <source>
        <dbReference type="EMBL" id="SCU90577.1"/>
    </source>
</evidence>
<evidence type="ECO:0000313" key="15">
    <source>
        <dbReference type="Proteomes" id="UP000191024"/>
    </source>
</evidence>
<dbReference type="EC" id="2.4.1.-" evidence="12"/>
<feature type="transmembrane region" description="Helical" evidence="12">
    <location>
        <begin position="275"/>
        <end position="296"/>
    </location>
</feature>
<dbReference type="OrthoDB" id="416834at2759"/>
<organism evidence="14 15">
    <name type="scientific">Lachancea mirantina</name>
    <dbReference type="NCBI Taxonomy" id="1230905"/>
    <lineage>
        <taxon>Eukaryota</taxon>
        <taxon>Fungi</taxon>
        <taxon>Dikarya</taxon>
        <taxon>Ascomycota</taxon>
        <taxon>Saccharomycotina</taxon>
        <taxon>Saccharomycetes</taxon>
        <taxon>Saccharomycetales</taxon>
        <taxon>Saccharomycetaceae</taxon>
        <taxon>Lachancea</taxon>
    </lineage>
</organism>
<dbReference type="UniPathway" id="UPA00196"/>
<keyword evidence="15" id="KW-1185">Reference proteome</keyword>
<evidence type="ECO:0000256" key="4">
    <source>
        <dbReference type="ARBA" id="ARBA00022502"/>
    </source>
</evidence>
<sequence length="595" mass="69854">MSIKTRRISPLFLALVIIRTVNALVISSYFQADEFWQSLEPAHWKAFGYGEITWEWENKLRSYAFPFMFEIVYRAARFVAKVYETWSNLSAGLLMRCVTVGFPNWRAAWQFIWQYRQFNRDVKELIEYTLVIYGPKVAMALLGATGEFYLIQFVQKVFAVQRPLQADKKDQTTVLVPVAQYATILCVTNFFNCFMITRSFINTFEMDLTCIALYFWDWSGGTNINSTNFTKSLFCAFFVCLQRPTNAFIWIPLGLFLVMGLLGERKYYEIGKLGFKISYTFTLAFAINLAIDFYFYGELTFPVYRFFEFNVTSSLSSFYGKSPWHFHLLQSIPIILGYSIPLVLYGFFKPEKRNNQQLLTSLSQIKVVIIVNIILFSLIPHKEFRFLYMLHPLFTALATSALLDLSLKYRGLDFRKTRFWILPLISVIAAMLLSSSHETGVVEVMKYLHNIPNVQSIGFVMPCHSTPWQSYLHRNDILDLWSISCEPPLFLLKDPSSAEKLQCYMDESDILYDDIPLFFQRNFPPFSLDKDSQSRFNHTWPEFLIIFQHLDDIFMNDYLRNSGYMKFQSFYNSKSHWDSRRAGDVIIYYRPELIY</sequence>
<keyword evidence="6" id="KW-0808">Transferase</keyword>
<feature type="transmembrane region" description="Helical" evidence="12">
    <location>
        <begin position="247"/>
        <end position="263"/>
    </location>
</feature>
<comment type="pathway">
    <text evidence="2">Glycolipid biosynthesis; glycosylphosphatidylinositol-anchor biosynthesis.</text>
</comment>
<keyword evidence="9 12" id="KW-1133">Transmembrane helix</keyword>
<evidence type="ECO:0000256" key="9">
    <source>
        <dbReference type="ARBA" id="ARBA00022989"/>
    </source>
</evidence>
<dbReference type="EMBL" id="LT598465">
    <property type="protein sequence ID" value="SCU90577.1"/>
    <property type="molecule type" value="Genomic_DNA"/>
</dbReference>
<comment type="similarity">
    <text evidence="3">Belongs to the glycosyltransferase 22 family. PIGB subfamily.</text>
</comment>
<proteinExistence type="inferred from homology"/>
<keyword evidence="10 12" id="KW-0472">Membrane</keyword>
<protein>
    <recommendedName>
        <fullName evidence="12">Mannosyltransferase</fullName>
        <ecNumber evidence="12">2.4.1.-</ecNumber>
    </recommendedName>
</protein>
<evidence type="ECO:0000256" key="6">
    <source>
        <dbReference type="ARBA" id="ARBA00022679"/>
    </source>
</evidence>
<dbReference type="AlphaFoldDB" id="A0A1G4JJH1"/>
<keyword evidence="13" id="KW-0732">Signal</keyword>